<dbReference type="InterPro" id="IPR054593">
    <property type="entry name" value="Beta-mannosidase-like_N2"/>
</dbReference>
<dbReference type="Proteomes" id="UP001305779">
    <property type="component" value="Unassembled WGS sequence"/>
</dbReference>
<dbReference type="PANTHER" id="PTHR43730">
    <property type="entry name" value="BETA-MANNOSIDASE"/>
    <property type="match status" value="1"/>
</dbReference>
<evidence type="ECO:0000256" key="2">
    <source>
        <dbReference type="ARBA" id="ARBA00004613"/>
    </source>
</evidence>
<name>A0ABR0E6F2_ZASCE</name>
<dbReference type="Gene3D" id="2.60.40.10">
    <property type="entry name" value="Immunoglobulins"/>
    <property type="match status" value="1"/>
</dbReference>
<comment type="subcellular location">
    <subcellularLocation>
        <location evidence="2">Secreted</location>
    </subcellularLocation>
</comment>
<comment type="caution">
    <text evidence="13">The sequence shown here is derived from an EMBL/GenBank/DDBJ whole genome shotgun (WGS) entry which is preliminary data.</text>
</comment>
<dbReference type="SUPFAM" id="SSF51445">
    <property type="entry name" value="(Trans)glycosidases"/>
    <property type="match status" value="1"/>
</dbReference>
<keyword evidence="7" id="KW-0964">Secreted</keyword>
<evidence type="ECO:0000256" key="4">
    <source>
        <dbReference type="ARBA" id="ARBA00011738"/>
    </source>
</evidence>
<keyword evidence="8" id="KW-0378">Hydrolase</keyword>
<dbReference type="SUPFAM" id="SSF49785">
    <property type="entry name" value="Galactose-binding domain-like"/>
    <property type="match status" value="1"/>
</dbReference>
<dbReference type="InterPro" id="IPR017853">
    <property type="entry name" value="GH"/>
</dbReference>
<evidence type="ECO:0000259" key="12">
    <source>
        <dbReference type="Pfam" id="PF22666"/>
    </source>
</evidence>
<proteinExistence type="inferred from homology"/>
<dbReference type="PANTHER" id="PTHR43730:SF5">
    <property type="entry name" value="BETA-MANNOSIDASE A"/>
    <property type="match status" value="1"/>
</dbReference>
<comment type="similarity">
    <text evidence="3">Belongs to the glycosyl hydrolase 2 family. Beta-mannosidase A subfamily.</text>
</comment>
<dbReference type="InterPro" id="IPR036156">
    <property type="entry name" value="Beta-gal/glucu_dom_sf"/>
</dbReference>
<evidence type="ECO:0000313" key="14">
    <source>
        <dbReference type="Proteomes" id="UP001305779"/>
    </source>
</evidence>
<comment type="catalytic activity">
    <reaction evidence="1">
        <text>Hydrolysis of terminal, non-reducing beta-D-mannose residues in beta-D-mannosides.</text>
        <dbReference type="EC" id="3.2.1.25"/>
    </reaction>
</comment>
<feature type="chain" id="PRO_5046190877" description="Beta-mannosidase A" evidence="11">
    <location>
        <begin position="19"/>
        <end position="700"/>
    </location>
</feature>
<evidence type="ECO:0000313" key="13">
    <source>
        <dbReference type="EMBL" id="KAK4497015.1"/>
    </source>
</evidence>
<feature type="signal peptide" evidence="11">
    <location>
        <begin position="1"/>
        <end position="18"/>
    </location>
</feature>
<dbReference type="InterPro" id="IPR050887">
    <property type="entry name" value="Beta-mannosidase_GH2"/>
</dbReference>
<evidence type="ECO:0000256" key="8">
    <source>
        <dbReference type="ARBA" id="ARBA00022801"/>
    </source>
</evidence>
<dbReference type="InterPro" id="IPR013783">
    <property type="entry name" value="Ig-like_fold"/>
</dbReference>
<dbReference type="EMBL" id="JAXOVC010000009">
    <property type="protein sequence ID" value="KAK4497015.1"/>
    <property type="molecule type" value="Genomic_DNA"/>
</dbReference>
<accession>A0ABR0E6F2</accession>
<dbReference type="Pfam" id="PF22666">
    <property type="entry name" value="Glyco_hydro_2_N2"/>
    <property type="match status" value="1"/>
</dbReference>
<gene>
    <name evidence="13" type="ORF">PRZ48_011464</name>
</gene>
<feature type="domain" description="Beta-mannosidase-like galactose-binding" evidence="12">
    <location>
        <begin position="50"/>
        <end position="237"/>
    </location>
</feature>
<evidence type="ECO:0000256" key="10">
    <source>
        <dbReference type="ARBA" id="ARBA00031061"/>
    </source>
</evidence>
<evidence type="ECO:0000256" key="5">
    <source>
        <dbReference type="ARBA" id="ARBA00012754"/>
    </source>
</evidence>
<evidence type="ECO:0000256" key="3">
    <source>
        <dbReference type="ARBA" id="ARBA00007483"/>
    </source>
</evidence>
<dbReference type="InterPro" id="IPR008979">
    <property type="entry name" value="Galactose-bd-like_sf"/>
</dbReference>
<keyword evidence="11" id="KW-0732">Signal</keyword>
<comment type="subunit">
    <text evidence="4">Homodimer.</text>
</comment>
<sequence>MWKSAVLPLLSLAGPSFAQFGWHWGGWRPGPNFGHDRNNAKVIDLSGDGWTLKSQNGSISIPASIPTQQYLDLYASGNIGDPLYGLNNDNLDWVRDQNWTYSRGVQQLRTGGPRGGWRGGQTSTYFVFQGLDTFTTITFCGKVVGATENMYRQYTFDVTDLLSSCRGTPQLSLNFGPAVPITHAISNGPDQDGGVNFIDSCNNDTNNELSCKAYARKEQNDFGWDWSPSLVPAGPWRPIYAVQISQNELYINNAAIDIYRKGQVPNLPPDQSQPWVFNASIDFTGDLPRGSSLQLTLADSNGRRVLQRRLSGVYSSANTITGNIQIDPSTVSLWWPNGMGSQTLYNATVDILSGGGRFGSSSIATVSRRVGFRTIVLNLNPISEEQLAQGIQDGANWHFEVNGQEFYAKGANLVPADVFWPRADDQFVTNLFTLVKNANMNMLRVWSSGTYLDDWIYDIADELGIFLWSEFQFSDATYPITERYIEEYIAEAYYNVRRVNSHPSLALWAGGNELEQIILQLPLGIDNYEMIQLQVLIACVYANTRSISYIPSSTYNGFTNLDFNSVRPQTPRYANRTPGNFYNDTDSYQYDATELFNLNTYSKGRFADEFGYISLPSIQSWELEAPESDLYVESPTVVNHNRHSGAVFGATEQQSFRLNAGLRVLALSQPDSLSGIHQITDATHMWLPAPDLPDSRANFR</sequence>
<keyword evidence="14" id="KW-1185">Reference proteome</keyword>
<reference evidence="13 14" key="1">
    <citation type="journal article" date="2023" name="G3 (Bethesda)">
        <title>A chromosome-level genome assembly of Zasmidium syzygii isolated from banana leaves.</title>
        <authorList>
            <person name="van Westerhoven A.C."/>
            <person name="Mehrabi R."/>
            <person name="Talebi R."/>
            <person name="Steentjes M.B.F."/>
            <person name="Corcolon B."/>
            <person name="Chong P.A."/>
            <person name="Kema G.H.J."/>
            <person name="Seidl M.F."/>
        </authorList>
    </citation>
    <scope>NUCLEOTIDE SEQUENCE [LARGE SCALE GENOMIC DNA]</scope>
    <source>
        <strain evidence="13 14">P124</strain>
    </source>
</reference>
<protein>
    <recommendedName>
        <fullName evidence="6">Beta-mannosidase A</fullName>
        <ecNumber evidence="5">3.2.1.25</ecNumber>
    </recommendedName>
    <alternativeName>
        <fullName evidence="10">Mannanase A</fullName>
    </alternativeName>
</protein>
<organism evidence="13 14">
    <name type="scientific">Zasmidium cellare</name>
    <name type="common">Wine cellar mold</name>
    <name type="synonym">Racodium cellare</name>
    <dbReference type="NCBI Taxonomy" id="395010"/>
    <lineage>
        <taxon>Eukaryota</taxon>
        <taxon>Fungi</taxon>
        <taxon>Dikarya</taxon>
        <taxon>Ascomycota</taxon>
        <taxon>Pezizomycotina</taxon>
        <taxon>Dothideomycetes</taxon>
        <taxon>Dothideomycetidae</taxon>
        <taxon>Mycosphaerellales</taxon>
        <taxon>Mycosphaerellaceae</taxon>
        <taxon>Zasmidium</taxon>
    </lineage>
</organism>
<evidence type="ECO:0000256" key="1">
    <source>
        <dbReference type="ARBA" id="ARBA00000829"/>
    </source>
</evidence>
<evidence type="ECO:0000256" key="7">
    <source>
        <dbReference type="ARBA" id="ARBA00022525"/>
    </source>
</evidence>
<evidence type="ECO:0000256" key="6">
    <source>
        <dbReference type="ARBA" id="ARBA00021795"/>
    </source>
</evidence>
<dbReference type="Gene3D" id="3.20.20.80">
    <property type="entry name" value="Glycosidases"/>
    <property type="match status" value="1"/>
</dbReference>
<evidence type="ECO:0000256" key="9">
    <source>
        <dbReference type="ARBA" id="ARBA00023295"/>
    </source>
</evidence>
<dbReference type="SUPFAM" id="SSF49303">
    <property type="entry name" value="beta-Galactosidase/glucuronidase domain"/>
    <property type="match status" value="1"/>
</dbReference>
<keyword evidence="9" id="KW-0326">Glycosidase</keyword>
<dbReference type="EC" id="3.2.1.25" evidence="5"/>
<dbReference type="Gene3D" id="2.60.120.260">
    <property type="entry name" value="Galactose-binding domain-like"/>
    <property type="match status" value="1"/>
</dbReference>
<evidence type="ECO:0000256" key="11">
    <source>
        <dbReference type="SAM" id="SignalP"/>
    </source>
</evidence>